<keyword evidence="1" id="KW-0805">Transcription regulation</keyword>
<proteinExistence type="predicted"/>
<dbReference type="SUPFAM" id="SSF48498">
    <property type="entry name" value="Tetracyclin repressor-like, C-terminal domain"/>
    <property type="match status" value="1"/>
</dbReference>
<dbReference type="PANTHER" id="PTHR47506:SF1">
    <property type="entry name" value="HTH-TYPE TRANSCRIPTIONAL REGULATOR YJDC"/>
    <property type="match status" value="1"/>
</dbReference>
<dbReference type="RefSeq" id="WP_160824106.1">
    <property type="nucleotide sequence ID" value="NZ_JBHSXS010000002.1"/>
</dbReference>
<evidence type="ECO:0000259" key="5">
    <source>
        <dbReference type="Pfam" id="PF16925"/>
    </source>
</evidence>
<protein>
    <submittedName>
        <fullName evidence="6">TetR/AcrR family transcriptional regulator</fullName>
    </submittedName>
</protein>
<dbReference type="InterPro" id="IPR036271">
    <property type="entry name" value="Tet_transcr_reg_TetR-rel_C_sf"/>
</dbReference>
<evidence type="ECO:0000313" key="7">
    <source>
        <dbReference type="Proteomes" id="UP001596380"/>
    </source>
</evidence>
<evidence type="ECO:0000259" key="4">
    <source>
        <dbReference type="Pfam" id="PF00440"/>
    </source>
</evidence>
<organism evidence="6 7">
    <name type="scientific">Actinomadura yumaensis</name>
    <dbReference type="NCBI Taxonomy" id="111807"/>
    <lineage>
        <taxon>Bacteria</taxon>
        <taxon>Bacillati</taxon>
        <taxon>Actinomycetota</taxon>
        <taxon>Actinomycetes</taxon>
        <taxon>Streptosporangiales</taxon>
        <taxon>Thermomonosporaceae</taxon>
        <taxon>Actinomadura</taxon>
    </lineage>
</organism>
<reference evidence="7" key="1">
    <citation type="journal article" date="2019" name="Int. J. Syst. Evol. Microbiol.">
        <title>The Global Catalogue of Microorganisms (GCM) 10K type strain sequencing project: providing services to taxonomists for standard genome sequencing and annotation.</title>
        <authorList>
            <consortium name="The Broad Institute Genomics Platform"/>
            <consortium name="The Broad Institute Genome Sequencing Center for Infectious Disease"/>
            <person name="Wu L."/>
            <person name="Ma J."/>
        </authorList>
    </citation>
    <scope>NUCLEOTIDE SEQUENCE [LARGE SCALE GENOMIC DNA]</scope>
    <source>
        <strain evidence="7">JCM 3369</strain>
    </source>
</reference>
<dbReference type="InterPro" id="IPR001647">
    <property type="entry name" value="HTH_TetR"/>
</dbReference>
<name>A0ABW2CG90_9ACTN</name>
<dbReference type="PRINTS" id="PR00455">
    <property type="entry name" value="HTHTETR"/>
</dbReference>
<dbReference type="SUPFAM" id="SSF46689">
    <property type="entry name" value="Homeodomain-like"/>
    <property type="match status" value="1"/>
</dbReference>
<accession>A0ABW2CG90</accession>
<sequence length="197" mass="21564">MARTKGFDPDAVLDLAVEVFRERGYAATSVDDLLARLKIKRQSLYDTFGDKHALFLAALERYDRRLGEEVIAVLEGDEPGLRAIERVFGSVIGARAGGGSDAWRPGCLMVNTAVELAGRDARAADRVARSAERTEQAFLAALERSRARGELSARHRDLRPLARYLANSLRGLQVTARMGADAEELRDVIGVTLAALR</sequence>
<comment type="caution">
    <text evidence="6">The sequence shown here is derived from an EMBL/GenBank/DDBJ whole genome shotgun (WGS) entry which is preliminary data.</text>
</comment>
<keyword evidence="3" id="KW-0804">Transcription</keyword>
<evidence type="ECO:0000313" key="6">
    <source>
        <dbReference type="EMBL" id="MFC6879500.1"/>
    </source>
</evidence>
<dbReference type="Gene3D" id="1.10.357.10">
    <property type="entry name" value="Tetracycline Repressor, domain 2"/>
    <property type="match status" value="1"/>
</dbReference>
<dbReference type="Pfam" id="PF16925">
    <property type="entry name" value="TetR_C_13"/>
    <property type="match status" value="1"/>
</dbReference>
<feature type="domain" description="Tetracyclin repressor-like C-terminal" evidence="5">
    <location>
        <begin position="100"/>
        <end position="188"/>
    </location>
</feature>
<dbReference type="PANTHER" id="PTHR47506">
    <property type="entry name" value="TRANSCRIPTIONAL REGULATORY PROTEIN"/>
    <property type="match status" value="1"/>
</dbReference>
<gene>
    <name evidence="6" type="ORF">ACFQKB_06940</name>
</gene>
<keyword evidence="7" id="KW-1185">Reference proteome</keyword>
<dbReference type="Proteomes" id="UP001596380">
    <property type="component" value="Unassembled WGS sequence"/>
</dbReference>
<dbReference type="Gene3D" id="1.10.10.60">
    <property type="entry name" value="Homeodomain-like"/>
    <property type="match status" value="1"/>
</dbReference>
<dbReference type="InterPro" id="IPR009057">
    <property type="entry name" value="Homeodomain-like_sf"/>
</dbReference>
<dbReference type="InterPro" id="IPR011075">
    <property type="entry name" value="TetR_C"/>
</dbReference>
<feature type="domain" description="HTH tetR-type" evidence="4">
    <location>
        <begin position="13"/>
        <end position="58"/>
    </location>
</feature>
<keyword evidence="2" id="KW-0238">DNA-binding</keyword>
<dbReference type="Pfam" id="PF00440">
    <property type="entry name" value="TetR_N"/>
    <property type="match status" value="1"/>
</dbReference>
<evidence type="ECO:0000256" key="3">
    <source>
        <dbReference type="ARBA" id="ARBA00023163"/>
    </source>
</evidence>
<dbReference type="EMBL" id="JBHSXS010000002">
    <property type="protein sequence ID" value="MFC6879500.1"/>
    <property type="molecule type" value="Genomic_DNA"/>
</dbReference>
<evidence type="ECO:0000256" key="2">
    <source>
        <dbReference type="ARBA" id="ARBA00023125"/>
    </source>
</evidence>
<evidence type="ECO:0000256" key="1">
    <source>
        <dbReference type="ARBA" id="ARBA00023015"/>
    </source>
</evidence>